<evidence type="ECO:0000256" key="10">
    <source>
        <dbReference type="SAM" id="Phobius"/>
    </source>
</evidence>
<evidence type="ECO:0000256" key="4">
    <source>
        <dbReference type="ARBA" id="ARBA00022475"/>
    </source>
</evidence>
<evidence type="ECO:0000256" key="11">
    <source>
        <dbReference type="SAM" id="SignalP"/>
    </source>
</evidence>
<proteinExistence type="inferred from homology"/>
<dbReference type="EMBL" id="JBGBPQ010000019">
    <property type="protein sequence ID" value="KAL1505056.1"/>
    <property type="molecule type" value="Genomic_DNA"/>
</dbReference>
<keyword evidence="4" id="KW-1003">Cell membrane</keyword>
<accession>A0AB34IRK2</accession>
<feature type="signal peptide" evidence="11">
    <location>
        <begin position="1"/>
        <end position="19"/>
    </location>
</feature>
<dbReference type="PANTHER" id="PTHR10791:SF30">
    <property type="entry name" value="SUGAR TRANSPORTER SWEET1"/>
    <property type="match status" value="1"/>
</dbReference>
<protein>
    <recommendedName>
        <fullName evidence="14">Sugar transporter SWEET</fullName>
    </recommendedName>
</protein>
<comment type="subcellular location">
    <subcellularLocation>
        <location evidence="1">Cell membrane</location>
        <topology evidence="1">Multi-pass membrane protein</topology>
    </subcellularLocation>
</comment>
<evidence type="ECO:0000256" key="8">
    <source>
        <dbReference type="ARBA" id="ARBA00022989"/>
    </source>
</evidence>
<evidence type="ECO:0000313" key="13">
    <source>
        <dbReference type="Proteomes" id="UP001515480"/>
    </source>
</evidence>
<evidence type="ECO:0000256" key="3">
    <source>
        <dbReference type="ARBA" id="ARBA00022448"/>
    </source>
</evidence>
<dbReference type="InterPro" id="IPR004316">
    <property type="entry name" value="SWEET_rpt"/>
</dbReference>
<feature type="transmembrane region" description="Helical" evidence="10">
    <location>
        <begin position="66"/>
        <end position="88"/>
    </location>
</feature>
<feature type="transmembrane region" description="Helical" evidence="10">
    <location>
        <begin position="260"/>
        <end position="281"/>
    </location>
</feature>
<gene>
    <name evidence="12" type="ORF">AB1Y20_008816</name>
</gene>
<keyword evidence="6 10" id="KW-0812">Transmembrane</keyword>
<dbReference type="Gene3D" id="1.20.1280.290">
    <property type="match status" value="2"/>
</dbReference>
<dbReference type="GO" id="GO:0051119">
    <property type="term" value="F:sugar transmembrane transporter activity"/>
    <property type="evidence" value="ECO:0007669"/>
    <property type="project" value="InterPro"/>
</dbReference>
<keyword evidence="5" id="KW-0762">Sugar transport</keyword>
<keyword evidence="9 10" id="KW-0472">Membrane</keyword>
<feature type="transmembrane region" description="Helical" evidence="10">
    <location>
        <begin position="232"/>
        <end position="254"/>
    </location>
</feature>
<evidence type="ECO:0000256" key="5">
    <source>
        <dbReference type="ARBA" id="ARBA00022597"/>
    </source>
</evidence>
<evidence type="ECO:0000256" key="9">
    <source>
        <dbReference type="ARBA" id="ARBA00023136"/>
    </source>
</evidence>
<evidence type="ECO:0000256" key="7">
    <source>
        <dbReference type="ARBA" id="ARBA00022737"/>
    </source>
</evidence>
<feature type="chain" id="PRO_5044253382" description="Sugar transporter SWEET" evidence="11">
    <location>
        <begin position="20"/>
        <end position="302"/>
    </location>
</feature>
<feature type="transmembrane region" description="Helical" evidence="10">
    <location>
        <begin position="200"/>
        <end position="225"/>
    </location>
</feature>
<evidence type="ECO:0000256" key="6">
    <source>
        <dbReference type="ARBA" id="ARBA00022692"/>
    </source>
</evidence>
<feature type="transmembrane region" description="Helical" evidence="10">
    <location>
        <begin position="100"/>
        <end position="118"/>
    </location>
</feature>
<feature type="transmembrane region" description="Helical" evidence="10">
    <location>
        <begin position="130"/>
        <end position="152"/>
    </location>
</feature>
<dbReference type="Proteomes" id="UP001515480">
    <property type="component" value="Unassembled WGS sequence"/>
</dbReference>
<comment type="caution">
    <text evidence="12">The sequence shown here is derived from an EMBL/GenBank/DDBJ whole genome shotgun (WGS) entry which is preliminary data.</text>
</comment>
<sequence>MQTSLLLGLSLGLPPAVQPPAIDPLNAAVATSSSTPPLPPHDTGWQSDVLIPAHSFTICPDLSAPIIALGWIGTLFSVFLFLSPLGVMQKVRTEQNVGEFAITPYLLSALACGMWVVYGLPAVTPCSAQLLITNAIGCTLEVGYILIFLWYAQARRNEFLINVAAMLAAFAVIITCSLVLSPKLFRDSDTDDTARSRRSVVLGTFCSVLTAAMYASPLAVVEVVVRTKSVEFMPLAPTAATMGVSVIWLLWSAIHHDVFVLLPNVAGVILASIQLVLYAWYAPRPHGVDSKPKETSSLIVSE</sequence>
<evidence type="ECO:0000256" key="2">
    <source>
        <dbReference type="ARBA" id="ARBA00007809"/>
    </source>
</evidence>
<keyword evidence="3" id="KW-0813">Transport</keyword>
<feature type="transmembrane region" description="Helical" evidence="10">
    <location>
        <begin position="159"/>
        <end position="180"/>
    </location>
</feature>
<evidence type="ECO:0000256" key="1">
    <source>
        <dbReference type="ARBA" id="ARBA00004651"/>
    </source>
</evidence>
<dbReference type="PANTHER" id="PTHR10791">
    <property type="entry name" value="RAG1-ACTIVATING PROTEIN 1"/>
    <property type="match status" value="1"/>
</dbReference>
<dbReference type="AlphaFoldDB" id="A0AB34IRK2"/>
<keyword evidence="7" id="KW-0677">Repeat</keyword>
<reference evidence="12 13" key="1">
    <citation type="journal article" date="2024" name="Science">
        <title>Giant polyketide synthase enzymes in the biosynthesis of giant marine polyether toxins.</title>
        <authorList>
            <person name="Fallon T.R."/>
            <person name="Shende V.V."/>
            <person name="Wierzbicki I.H."/>
            <person name="Pendleton A.L."/>
            <person name="Watervoot N.F."/>
            <person name="Auber R.P."/>
            <person name="Gonzalez D.J."/>
            <person name="Wisecaver J.H."/>
            <person name="Moore B.S."/>
        </authorList>
    </citation>
    <scope>NUCLEOTIDE SEQUENCE [LARGE SCALE GENOMIC DNA]</scope>
    <source>
        <strain evidence="12 13">12B1</strain>
    </source>
</reference>
<dbReference type="FunFam" id="1.20.1280.290:FF:000002">
    <property type="entry name" value="Bidirectional sugar transporter SWEET"/>
    <property type="match status" value="1"/>
</dbReference>
<keyword evidence="11" id="KW-0732">Signal</keyword>
<dbReference type="Pfam" id="PF03083">
    <property type="entry name" value="MtN3_slv"/>
    <property type="match status" value="2"/>
</dbReference>
<dbReference type="InterPro" id="IPR047664">
    <property type="entry name" value="SWEET"/>
</dbReference>
<keyword evidence="13" id="KW-1185">Reference proteome</keyword>
<dbReference type="GO" id="GO:0005886">
    <property type="term" value="C:plasma membrane"/>
    <property type="evidence" value="ECO:0007669"/>
    <property type="project" value="UniProtKB-SubCell"/>
</dbReference>
<keyword evidence="8 10" id="KW-1133">Transmembrane helix</keyword>
<comment type="similarity">
    <text evidence="2">Belongs to the SWEET sugar transporter family.</text>
</comment>
<evidence type="ECO:0000313" key="12">
    <source>
        <dbReference type="EMBL" id="KAL1505056.1"/>
    </source>
</evidence>
<name>A0AB34IRK2_PRYPA</name>
<evidence type="ECO:0008006" key="14">
    <source>
        <dbReference type="Google" id="ProtNLM"/>
    </source>
</evidence>
<organism evidence="12 13">
    <name type="scientific">Prymnesium parvum</name>
    <name type="common">Toxic golden alga</name>
    <dbReference type="NCBI Taxonomy" id="97485"/>
    <lineage>
        <taxon>Eukaryota</taxon>
        <taxon>Haptista</taxon>
        <taxon>Haptophyta</taxon>
        <taxon>Prymnesiophyceae</taxon>
        <taxon>Prymnesiales</taxon>
        <taxon>Prymnesiaceae</taxon>
        <taxon>Prymnesium</taxon>
    </lineage>
</organism>